<organism evidence="5 6">
    <name type="scientific">Orrella marina</name>
    <dbReference type="NCBI Taxonomy" id="2163011"/>
    <lineage>
        <taxon>Bacteria</taxon>
        <taxon>Pseudomonadati</taxon>
        <taxon>Pseudomonadota</taxon>
        <taxon>Betaproteobacteria</taxon>
        <taxon>Burkholderiales</taxon>
        <taxon>Alcaligenaceae</taxon>
        <taxon>Orrella</taxon>
    </lineage>
</organism>
<dbReference type="Gene3D" id="2.60.40.3140">
    <property type="match status" value="1"/>
</dbReference>
<sequence>MATRSRIKRVCFLAALASAPFIANEIWPARSHATGHFPPAAAGGSVQAEITTDSADSSAASPSIARPDPGNLPEPADDSTPINYAMDRHHIRIHVNADGTAVVEREVDITPYDEIGVQMAAQQSETYSTSLDHLEILGAWTQRPDGERIDVLPDAIQDVDEHTGLEGVYSDKKKRVVVFPNVEPGSRLHFHSRLNIKKTTFPNQFTLETLLSPEVVYRDFMIELTHDEGIEVYFETRGLVDESQTGPDGKVTLHRYRFRRDKPEKYELTSVAWADFSPYFIVSTMGSVEMLGKQYAMRAEPAEMPTQEIEALANAITEGIEDPFEQARALYEWVVKEIRYVGIYLGDATVVPNMASDILRNRYGDCKDHNTLLISLLKAKGIDAQGALINNGYSYQIPKIGGMGSLNHVITYLPQWNLFLDSTNALTPFGVLPDTDTDKPAVLVRDGKVVRTPRQTPADNMVKSQVELRIRDDGVILGKSHSEAFGPVSMGSRYWMTKLYREDPQDLIRRMLAASMHPGNGEIEVSGLWDLANPLKFDFTFELEPITNFPGQGAFNLPDGLTANPMSGIMVDFSKLRRSTPRNPMPCASSDYEETFHITLDDGTVFTQVPDDVVFEENGLMYKAHYERSDRDVVATRHLVMDLPSNVCQPAEILRLIRLVDVLKRDLRSQIFYKSI</sequence>
<dbReference type="AlphaFoldDB" id="A0A2R4XF57"/>
<evidence type="ECO:0000256" key="1">
    <source>
        <dbReference type="SAM" id="MobiDB-lite"/>
    </source>
</evidence>
<feature type="domain" description="Transglutaminase-like" evidence="3">
    <location>
        <begin position="311"/>
        <end position="385"/>
    </location>
</feature>
<proteinExistence type="predicted"/>
<keyword evidence="2" id="KW-0732">Signal</keyword>
<feature type="signal peptide" evidence="2">
    <location>
        <begin position="1"/>
        <end position="23"/>
    </location>
</feature>
<accession>A0A2R4XF57</accession>
<evidence type="ECO:0000256" key="2">
    <source>
        <dbReference type="SAM" id="SignalP"/>
    </source>
</evidence>
<protein>
    <recommendedName>
        <fullName evidence="7">Transglutaminase-like superfamily protein</fullName>
    </recommendedName>
</protein>
<feature type="region of interest" description="Disordered" evidence="1">
    <location>
        <begin position="38"/>
        <end position="82"/>
    </location>
</feature>
<feature type="domain" description="DUF3857" evidence="4">
    <location>
        <begin position="97"/>
        <end position="260"/>
    </location>
</feature>
<feature type="compositionally biased region" description="Low complexity" evidence="1">
    <location>
        <begin position="53"/>
        <end position="69"/>
    </location>
</feature>
<evidence type="ECO:0000313" key="6">
    <source>
        <dbReference type="Proteomes" id="UP000244571"/>
    </source>
</evidence>
<feature type="chain" id="PRO_5015333142" description="Transglutaminase-like superfamily protein" evidence="2">
    <location>
        <begin position="24"/>
        <end position="676"/>
    </location>
</feature>
<dbReference type="Pfam" id="PF12969">
    <property type="entry name" value="DUF3857"/>
    <property type="match status" value="1"/>
</dbReference>
<evidence type="ECO:0000313" key="5">
    <source>
        <dbReference type="EMBL" id="AWB32442.1"/>
    </source>
</evidence>
<evidence type="ECO:0000259" key="4">
    <source>
        <dbReference type="Pfam" id="PF12969"/>
    </source>
</evidence>
<dbReference type="Pfam" id="PF01841">
    <property type="entry name" value="Transglut_core"/>
    <property type="match status" value="1"/>
</dbReference>
<dbReference type="EMBL" id="CP028901">
    <property type="protein sequence ID" value="AWB32442.1"/>
    <property type="molecule type" value="Genomic_DNA"/>
</dbReference>
<dbReference type="KEGG" id="boz:DBV39_00520"/>
<evidence type="ECO:0000259" key="3">
    <source>
        <dbReference type="Pfam" id="PF01841"/>
    </source>
</evidence>
<dbReference type="InterPro" id="IPR002931">
    <property type="entry name" value="Transglutaminase-like"/>
</dbReference>
<keyword evidence="6" id="KW-1185">Reference proteome</keyword>
<dbReference type="Proteomes" id="UP000244571">
    <property type="component" value="Chromosome"/>
</dbReference>
<dbReference type="SUPFAM" id="SSF54001">
    <property type="entry name" value="Cysteine proteinases"/>
    <property type="match status" value="1"/>
</dbReference>
<dbReference type="InterPro" id="IPR038765">
    <property type="entry name" value="Papain-like_cys_pep_sf"/>
</dbReference>
<gene>
    <name evidence="5" type="ORF">DBV39_00520</name>
</gene>
<dbReference type="InterPro" id="IPR024618">
    <property type="entry name" value="DUF3857"/>
</dbReference>
<reference evidence="5 6" key="1">
    <citation type="submission" date="2018-04" db="EMBL/GenBank/DDBJ databases">
        <title>Bordetella sp. HZ20 isolated from seawater.</title>
        <authorList>
            <person name="Sun C."/>
        </authorList>
    </citation>
    <scope>NUCLEOTIDE SEQUENCE [LARGE SCALE GENOMIC DNA]</scope>
    <source>
        <strain evidence="5 6">HZ20</strain>
    </source>
</reference>
<evidence type="ECO:0008006" key="7">
    <source>
        <dbReference type="Google" id="ProtNLM"/>
    </source>
</evidence>
<dbReference type="Gene3D" id="3.10.620.30">
    <property type="match status" value="1"/>
</dbReference>
<name>A0A2R4XF57_9BURK</name>